<dbReference type="EMBL" id="JAACAK010000123">
    <property type="protein sequence ID" value="NIR76364.1"/>
    <property type="molecule type" value="Genomic_DNA"/>
</dbReference>
<feature type="domain" description="SRP54-type proteins GTP-binding" evidence="3">
    <location>
        <begin position="121"/>
        <end position="310"/>
    </location>
</feature>
<protein>
    <recommendedName>
        <fullName evidence="3">SRP54-type proteins GTP-binding domain-containing protein</fullName>
    </recommendedName>
</protein>
<dbReference type="Gene3D" id="3.40.50.300">
    <property type="entry name" value="P-loop containing nucleotide triphosphate hydrolases"/>
    <property type="match status" value="1"/>
</dbReference>
<evidence type="ECO:0000256" key="1">
    <source>
        <dbReference type="ARBA" id="ARBA00022741"/>
    </source>
</evidence>
<comment type="caution">
    <text evidence="4">The sequence shown here is derived from an EMBL/GenBank/DDBJ whole genome shotgun (WGS) entry which is preliminary data.</text>
</comment>
<sequence>MRLKSFTAGSLPEAMRRVRDALGPEAVILSSQPAEDGKGVRLTAALEDSAPDAFAPQAPADAPVSVEAIAEALAYQRVPPSLFDRLIGLAATLPAQDEVLALAGALDNELHFAPLPEAPAQRPLMLIGPPGAGKTATAAKLCARVRLAAAEASLITMDTVKSGALAQVAAFAEALKVRLAEAPDAYGLAAAVESCPKDHFVVIDTVGANPFDDEGMDRLALAAGAAGADPIVVLPAGGDAADCAEVALAFAASGARRLVASKIDTARRFGGLLSGAQAAGLALVAASASPNISDGLLPFNPVSLARLLLPAHDASEATLFAREAG</sequence>
<dbReference type="Pfam" id="PF00448">
    <property type="entry name" value="SRP54"/>
    <property type="match status" value="1"/>
</dbReference>
<reference evidence="4 5" key="1">
    <citation type="submission" date="2020-01" db="EMBL/GenBank/DDBJ databases">
        <title>Genomes assembled from Gulf of Kutch pelagic sediment metagenomes.</title>
        <authorList>
            <person name="Chandrashekar M."/>
            <person name="Mahajan M.S."/>
            <person name="Dave K.J."/>
            <person name="Vatsa P."/>
            <person name="Nathani N.M."/>
        </authorList>
    </citation>
    <scope>NUCLEOTIDE SEQUENCE [LARGE SCALE GENOMIC DNA]</scope>
    <source>
        <strain evidence="4">KS3-K002</strain>
    </source>
</reference>
<name>A0AAE5CDR2_9BACT</name>
<organism evidence="4 5">
    <name type="scientific">Candidatus Kutchimonas denitrificans</name>
    <dbReference type="NCBI Taxonomy" id="3056748"/>
    <lineage>
        <taxon>Bacteria</taxon>
        <taxon>Pseudomonadati</taxon>
        <taxon>Gemmatimonadota</taxon>
        <taxon>Gemmatimonadia</taxon>
        <taxon>Candidatus Palauibacterales</taxon>
        <taxon>Candidatus Palauibacteraceae</taxon>
        <taxon>Candidatus Kutchimonas</taxon>
    </lineage>
</organism>
<evidence type="ECO:0000313" key="4">
    <source>
        <dbReference type="EMBL" id="NIR76364.1"/>
    </source>
</evidence>
<dbReference type="GO" id="GO:0005525">
    <property type="term" value="F:GTP binding"/>
    <property type="evidence" value="ECO:0007669"/>
    <property type="project" value="UniProtKB-KW"/>
</dbReference>
<dbReference type="InterPro" id="IPR000897">
    <property type="entry name" value="SRP54_GTPase_dom"/>
</dbReference>
<accession>A0AAE5CDR2</accession>
<evidence type="ECO:0000256" key="2">
    <source>
        <dbReference type="ARBA" id="ARBA00023134"/>
    </source>
</evidence>
<keyword evidence="1" id="KW-0547">Nucleotide-binding</keyword>
<evidence type="ECO:0000259" key="3">
    <source>
        <dbReference type="SMART" id="SM00962"/>
    </source>
</evidence>
<proteinExistence type="predicted"/>
<gene>
    <name evidence="4" type="ORF">GWO12_14835</name>
</gene>
<dbReference type="SUPFAM" id="SSF52540">
    <property type="entry name" value="P-loop containing nucleoside triphosphate hydrolases"/>
    <property type="match status" value="2"/>
</dbReference>
<dbReference type="InterPro" id="IPR027417">
    <property type="entry name" value="P-loop_NTPase"/>
</dbReference>
<keyword evidence="2" id="KW-0342">GTP-binding</keyword>
<dbReference type="AlphaFoldDB" id="A0AAE5CDR2"/>
<dbReference type="SMART" id="SM00962">
    <property type="entry name" value="SRP54"/>
    <property type="match status" value="1"/>
</dbReference>
<evidence type="ECO:0000313" key="5">
    <source>
        <dbReference type="Proteomes" id="UP000702544"/>
    </source>
</evidence>
<dbReference type="Proteomes" id="UP000702544">
    <property type="component" value="Unassembled WGS sequence"/>
</dbReference>
<dbReference type="GO" id="GO:0006614">
    <property type="term" value="P:SRP-dependent cotranslational protein targeting to membrane"/>
    <property type="evidence" value="ECO:0007669"/>
    <property type="project" value="InterPro"/>
</dbReference>